<dbReference type="RefSeq" id="WP_134513318.1">
    <property type="nucleotide sequence ID" value="NZ_SOHJ01000003.1"/>
</dbReference>
<dbReference type="AlphaFoldDB" id="A0A4R9AHB6"/>
<sequence length="259" mass="27197">MRTDIASTLHWQQHEPALDAGRAPVLLVHGFASSTALNWEATGWVRDLTAAGRRVLTVDLLGHGESSAPLETDVYAPSRLRAAVLEVLALAGIRVREAGNPATGVDLVGYSLGSRLAWELAAERPDLINRAVLGGMSAEDPLADFDLDAADRFLADASAIAHASTASLMTLMQLAPGANAPALLRLVAAIKAERFEPGASVPARPLLFVTGDRDVLATGTTQLAALAGGSEVLWLPARTHTNAVSSRAFKQAAIEFLGR</sequence>
<feature type="domain" description="AB hydrolase-1" evidence="1">
    <location>
        <begin position="24"/>
        <end position="149"/>
    </location>
</feature>
<accession>A0A4R9AHB6</accession>
<evidence type="ECO:0000313" key="2">
    <source>
        <dbReference type="EMBL" id="TFD62036.1"/>
    </source>
</evidence>
<dbReference type="InterPro" id="IPR050228">
    <property type="entry name" value="Carboxylesterase_BioH"/>
</dbReference>
<dbReference type="Proteomes" id="UP000298170">
    <property type="component" value="Unassembled WGS sequence"/>
</dbReference>
<gene>
    <name evidence="2" type="ORF">E3T39_03225</name>
</gene>
<keyword evidence="2" id="KW-0378">Hydrolase</keyword>
<dbReference type="Pfam" id="PF00561">
    <property type="entry name" value="Abhydrolase_1"/>
    <property type="match status" value="1"/>
</dbReference>
<dbReference type="SUPFAM" id="SSF53474">
    <property type="entry name" value="alpha/beta-Hydrolases"/>
    <property type="match status" value="1"/>
</dbReference>
<dbReference type="InterPro" id="IPR000073">
    <property type="entry name" value="AB_hydrolase_1"/>
</dbReference>
<dbReference type="PANTHER" id="PTHR43194:SF5">
    <property type="entry name" value="PIMELOYL-[ACYL-CARRIER PROTEIN] METHYL ESTER ESTERASE"/>
    <property type="match status" value="1"/>
</dbReference>
<dbReference type="Gene3D" id="3.40.50.1820">
    <property type="entry name" value="alpha/beta hydrolase"/>
    <property type="match status" value="1"/>
</dbReference>
<proteinExistence type="predicted"/>
<evidence type="ECO:0000313" key="3">
    <source>
        <dbReference type="Proteomes" id="UP000298170"/>
    </source>
</evidence>
<comment type="caution">
    <text evidence="2">The sequence shown here is derived from an EMBL/GenBank/DDBJ whole genome shotgun (WGS) entry which is preliminary data.</text>
</comment>
<dbReference type="GO" id="GO:0016787">
    <property type="term" value="F:hydrolase activity"/>
    <property type="evidence" value="ECO:0007669"/>
    <property type="project" value="UniProtKB-KW"/>
</dbReference>
<name>A0A4R9AHB6_9MICO</name>
<dbReference type="EMBL" id="SOHJ01000003">
    <property type="protein sequence ID" value="TFD62036.1"/>
    <property type="molecule type" value="Genomic_DNA"/>
</dbReference>
<dbReference type="OrthoDB" id="9804723at2"/>
<evidence type="ECO:0000259" key="1">
    <source>
        <dbReference type="Pfam" id="PF00561"/>
    </source>
</evidence>
<reference evidence="2 3" key="1">
    <citation type="submission" date="2019-03" db="EMBL/GenBank/DDBJ databases">
        <title>Genomics of glacier-inhabiting Cryobacterium strains.</title>
        <authorList>
            <person name="Liu Q."/>
            <person name="Xin Y.-H."/>
        </authorList>
    </citation>
    <scope>NUCLEOTIDE SEQUENCE [LARGE SCALE GENOMIC DNA]</scope>
    <source>
        <strain evidence="2 3">Sr39</strain>
    </source>
</reference>
<dbReference type="PANTHER" id="PTHR43194">
    <property type="entry name" value="HYDROLASE ALPHA/BETA FOLD FAMILY"/>
    <property type="match status" value="1"/>
</dbReference>
<dbReference type="InterPro" id="IPR029058">
    <property type="entry name" value="AB_hydrolase_fold"/>
</dbReference>
<protein>
    <submittedName>
        <fullName evidence="2">Alpha/beta fold hydrolase</fullName>
    </submittedName>
</protein>
<keyword evidence="3" id="KW-1185">Reference proteome</keyword>
<organism evidence="2 3">
    <name type="scientific">Cryobacterium suzukii</name>
    <dbReference type="NCBI Taxonomy" id="1259198"/>
    <lineage>
        <taxon>Bacteria</taxon>
        <taxon>Bacillati</taxon>
        <taxon>Actinomycetota</taxon>
        <taxon>Actinomycetes</taxon>
        <taxon>Micrococcales</taxon>
        <taxon>Microbacteriaceae</taxon>
        <taxon>Cryobacterium</taxon>
    </lineage>
</organism>